<reference evidence="2" key="2">
    <citation type="submission" date="2021-01" db="EMBL/GenBank/DDBJ databases">
        <authorList>
            <person name="Schikora-Tamarit M.A."/>
        </authorList>
    </citation>
    <scope>NUCLEOTIDE SEQUENCE</scope>
    <source>
        <strain evidence="2">CBS6341</strain>
    </source>
</reference>
<proteinExistence type="predicted"/>
<dbReference type="InterPro" id="IPR026705">
    <property type="entry name" value="Hid-1/Ecm30"/>
</dbReference>
<gene>
    <name evidence="2" type="ORF">WICMUC_002800</name>
</gene>
<dbReference type="Proteomes" id="UP000769528">
    <property type="component" value="Unassembled WGS sequence"/>
</dbReference>
<dbReference type="PANTHER" id="PTHR21575">
    <property type="entry name" value="PROTEIN HID1"/>
    <property type="match status" value="1"/>
</dbReference>
<dbReference type="EMBL" id="JAEUBF010000781">
    <property type="protein sequence ID" value="KAH3675144.1"/>
    <property type="molecule type" value="Genomic_DNA"/>
</dbReference>
<dbReference type="GO" id="GO:0016020">
    <property type="term" value="C:membrane"/>
    <property type="evidence" value="ECO:0007669"/>
    <property type="project" value="TreeGrafter"/>
</dbReference>
<reference evidence="2" key="1">
    <citation type="journal article" date="2021" name="Open Biol.">
        <title>Shared evolutionary footprints suggest mitochondrial oxidative damage underlies multiple complex I losses in fungi.</title>
        <authorList>
            <person name="Schikora-Tamarit M.A."/>
            <person name="Marcet-Houben M."/>
            <person name="Nosek J."/>
            <person name="Gabaldon T."/>
        </authorList>
    </citation>
    <scope>NUCLEOTIDE SEQUENCE</scope>
    <source>
        <strain evidence="2">CBS6341</strain>
    </source>
</reference>
<sequence>MGNAESKLLYKNKVFKLAGHNNKYYYTYNERDEIQYNQVKADKTTATDVINGEEDVDEEVSSYDSDSSSFTYGPSSTNNLSSIPLGDDEYWKMFWEKPNKSEDIFNIISYQDCKIIQESNKLNFSNLILKIALKLVSETNNSATVEEFNKKHIINCVRILTKILPIAFEAYSESELDKIFWNLNYYNFSDKLSETVNSEENETSVFNSFKKPLSSSNIFKDNIAQKVKNSLSSSKVEDVDSILRNSQSLGQQLLYTLVDLLFITNFTVDSDYNDVNNSMDYKIDYKLWENGIGRQGKFNIPNPSLDSNRLEVLRLLIILTSANQFSLTPSTLVDHGSRFLTVLTCSLPRIKGLNLLYSLLNLVCRSCKTDNEINGLAYPKNSESEFVNYKNLRKLTVTYSLQLLSVLIIYPIPSYSGLQSLKFIFDLKILQANEKPYNLIRIYFGKIQKENELNFIYDHFIELLQSPISKAIEHEQSSFNILKSNFLDSSSSQFPILNNWSLEIVTLLWELLQCNKLFQKFVYGSKSHELIVTLFYYLRYYKNNEIWGKNLIFIMNQFLLFILSNEYVLNKSLRLINQNFYNNKLPNFYKLSQISSNLNNTTITLRDFLIIHISNIISTDQFDSNITPALFQNLYNLIPIKIDPQITVKYSNHYKPILSSSSSLAVIHIISTYFKELRESPLNNKKIELKWDMLAILLKSITQLLSRYQRESRTMIYFIVKREEIFQELLGLVNTDQIIDFDENGNNNSDSVENFDDFDNVESSDFEPIPSFPTGMSSKSKSKLPLNLSLKTNWKGYKPLLIILKIISFIKDQFPKLKEGSKAETLELLISIERLPDYERLIHKFSSFEYYYYDFETLKFHWSSKTLGWYESLVWRQIFHANYQNFINHSSNNFPDSQNSNYNGNSWFHQRKNSLASWWNSNPMQPSISSPSPSPSSSLPNSYFAPQSHSQIYRQSSAFLPDDYVLDDGVLKLSIWNNSQSLKLFKFIPKTFDSGKNSSISDVNNLFRRFRLNSASSLNTIDSSKSIGFNNGGSNDNSKTLTPINSRGQTPRNSISLTISRQNSNNSISFG</sequence>
<evidence type="ECO:0000256" key="1">
    <source>
        <dbReference type="SAM" id="MobiDB-lite"/>
    </source>
</evidence>
<name>A0A9P8PPH0_9ASCO</name>
<keyword evidence="3" id="KW-1185">Reference proteome</keyword>
<comment type="caution">
    <text evidence="2">The sequence shown here is derived from an EMBL/GenBank/DDBJ whole genome shotgun (WGS) entry which is preliminary data.</text>
</comment>
<feature type="region of interest" description="Disordered" evidence="1">
    <location>
        <begin position="1026"/>
        <end position="1054"/>
    </location>
</feature>
<protein>
    <submittedName>
        <fullName evidence="2">Uncharacterized protein</fullName>
    </submittedName>
</protein>
<dbReference type="OrthoDB" id="432953at2759"/>
<evidence type="ECO:0000313" key="2">
    <source>
        <dbReference type="EMBL" id="KAH3675144.1"/>
    </source>
</evidence>
<organism evidence="2 3">
    <name type="scientific">Wickerhamomyces mucosus</name>
    <dbReference type="NCBI Taxonomy" id="1378264"/>
    <lineage>
        <taxon>Eukaryota</taxon>
        <taxon>Fungi</taxon>
        <taxon>Dikarya</taxon>
        <taxon>Ascomycota</taxon>
        <taxon>Saccharomycotina</taxon>
        <taxon>Saccharomycetes</taxon>
        <taxon>Phaffomycetales</taxon>
        <taxon>Wickerhamomycetaceae</taxon>
        <taxon>Wickerhamomyces</taxon>
    </lineage>
</organism>
<dbReference type="GO" id="GO:0000138">
    <property type="term" value="C:Golgi trans cisterna"/>
    <property type="evidence" value="ECO:0007669"/>
    <property type="project" value="TreeGrafter"/>
</dbReference>
<feature type="region of interest" description="Disordered" evidence="1">
    <location>
        <begin position="54"/>
        <end position="75"/>
    </location>
</feature>
<accession>A0A9P8PPH0</accession>
<dbReference type="PANTHER" id="PTHR21575:SF12">
    <property type="entry name" value="PROTEIN HID1"/>
    <property type="match status" value="1"/>
</dbReference>
<evidence type="ECO:0000313" key="3">
    <source>
        <dbReference type="Proteomes" id="UP000769528"/>
    </source>
</evidence>
<dbReference type="Pfam" id="PF12722">
    <property type="entry name" value="Hid1"/>
    <property type="match status" value="2"/>
</dbReference>
<dbReference type="GO" id="GO:0005797">
    <property type="term" value="C:Golgi medial cisterna"/>
    <property type="evidence" value="ECO:0007669"/>
    <property type="project" value="TreeGrafter"/>
</dbReference>
<dbReference type="AlphaFoldDB" id="A0A9P8PPH0"/>